<organism evidence="1 2">
    <name type="scientific">Methylomusa anaerophila</name>
    <dbReference type="NCBI Taxonomy" id="1930071"/>
    <lineage>
        <taxon>Bacteria</taxon>
        <taxon>Bacillati</taxon>
        <taxon>Bacillota</taxon>
        <taxon>Negativicutes</taxon>
        <taxon>Selenomonadales</taxon>
        <taxon>Sporomusaceae</taxon>
        <taxon>Methylomusa</taxon>
    </lineage>
</organism>
<accession>A0A348AHB8</accession>
<dbReference type="KEGG" id="mana:MAMMFC1_01117"/>
<reference evidence="1 2" key="1">
    <citation type="journal article" date="2018" name="Int. J. Syst. Evol. Microbiol.">
        <title>Methylomusa anaerophila gen. nov., sp. nov., an anaerobic methanol-utilizing bacterium isolated from a microbial fuel cell.</title>
        <authorList>
            <person name="Amano N."/>
            <person name="Yamamuro A."/>
            <person name="Miyahara M."/>
            <person name="Kouzuma A."/>
            <person name="Abe T."/>
            <person name="Watanabe K."/>
        </authorList>
    </citation>
    <scope>NUCLEOTIDE SEQUENCE [LARGE SCALE GENOMIC DNA]</scope>
    <source>
        <strain evidence="1 2">MMFC1</strain>
    </source>
</reference>
<protein>
    <submittedName>
        <fullName evidence="1">Uncharacterized protein</fullName>
    </submittedName>
</protein>
<dbReference type="RefSeq" id="WP_126307201.1">
    <property type="nucleotide sequence ID" value="NZ_AP018449.1"/>
</dbReference>
<dbReference type="OrthoDB" id="1681626at2"/>
<proteinExistence type="predicted"/>
<dbReference type="Proteomes" id="UP000276437">
    <property type="component" value="Chromosome"/>
</dbReference>
<sequence>MTVMTDTDKLVIEEFVAFRERLIDGLRNKHPYVLSIADNILAGKQNKMSMQIVDGGQIAGQYTFHLDGVRITNADSGKLESEIHHPFLGIVKPYVIVERNTLKNIISDEAAFSADLFAAIAKYLPEITVKFMR</sequence>
<keyword evidence="2" id="KW-1185">Reference proteome</keyword>
<evidence type="ECO:0000313" key="1">
    <source>
        <dbReference type="EMBL" id="BBB90466.1"/>
    </source>
</evidence>
<evidence type="ECO:0000313" key="2">
    <source>
        <dbReference type="Proteomes" id="UP000276437"/>
    </source>
</evidence>
<gene>
    <name evidence="1" type="ORF">MAMMFC1_01117</name>
</gene>
<dbReference type="AlphaFoldDB" id="A0A348AHB8"/>
<dbReference type="EMBL" id="AP018449">
    <property type="protein sequence ID" value="BBB90466.1"/>
    <property type="molecule type" value="Genomic_DNA"/>
</dbReference>
<name>A0A348AHB8_9FIRM</name>